<dbReference type="InterPro" id="IPR036259">
    <property type="entry name" value="MFS_trans_sf"/>
</dbReference>
<dbReference type="InterPro" id="IPR045263">
    <property type="entry name" value="GLUT"/>
</dbReference>
<dbReference type="SUPFAM" id="SSF103473">
    <property type="entry name" value="MFS general substrate transporter"/>
    <property type="match status" value="1"/>
</dbReference>
<gene>
    <name evidence="9" type="ORF">NEOLI_000418</name>
</gene>
<evidence type="ECO:0000313" key="9">
    <source>
        <dbReference type="EMBL" id="OLL27122.1"/>
    </source>
</evidence>
<dbReference type="OMA" id="FAMRITS"/>
<keyword evidence="10" id="KW-1185">Reference proteome</keyword>
<feature type="transmembrane region" description="Helical" evidence="7">
    <location>
        <begin position="175"/>
        <end position="197"/>
    </location>
</feature>
<dbReference type="InterPro" id="IPR005828">
    <property type="entry name" value="MFS_sugar_transport-like"/>
</dbReference>
<comment type="similarity">
    <text evidence="2">Belongs to the major facilitator superfamily. Sugar transporter (TC 2.A.1.1) family.</text>
</comment>
<dbReference type="Proteomes" id="UP000186594">
    <property type="component" value="Unassembled WGS sequence"/>
</dbReference>
<dbReference type="STRING" id="1198029.A0A1U7LX37"/>
<feature type="transmembrane region" description="Helical" evidence="7">
    <location>
        <begin position="293"/>
        <end position="313"/>
    </location>
</feature>
<evidence type="ECO:0000256" key="3">
    <source>
        <dbReference type="ARBA" id="ARBA00022448"/>
    </source>
</evidence>
<keyword evidence="5 7" id="KW-1133">Transmembrane helix</keyword>
<evidence type="ECO:0000313" key="10">
    <source>
        <dbReference type="Proteomes" id="UP000186594"/>
    </source>
</evidence>
<dbReference type="EMBL" id="LXFE01000119">
    <property type="protein sequence ID" value="OLL27122.1"/>
    <property type="molecule type" value="Genomic_DNA"/>
</dbReference>
<feature type="transmembrane region" description="Helical" evidence="7">
    <location>
        <begin position="90"/>
        <end position="112"/>
    </location>
</feature>
<comment type="subcellular location">
    <subcellularLocation>
        <location evidence="1">Membrane</location>
        <topology evidence="1">Multi-pass membrane protein</topology>
    </subcellularLocation>
</comment>
<evidence type="ECO:0000256" key="7">
    <source>
        <dbReference type="SAM" id="Phobius"/>
    </source>
</evidence>
<keyword evidence="6 7" id="KW-0472">Membrane</keyword>
<dbReference type="GO" id="GO:0016020">
    <property type="term" value="C:membrane"/>
    <property type="evidence" value="ECO:0007669"/>
    <property type="project" value="UniProtKB-SubCell"/>
</dbReference>
<protein>
    <submittedName>
        <fullName evidence="9">Putative metabolite transport protein</fullName>
    </submittedName>
</protein>
<dbReference type="Gene3D" id="1.20.1250.20">
    <property type="entry name" value="MFS general substrate transporter like domains"/>
    <property type="match status" value="1"/>
</dbReference>
<comment type="caution">
    <text evidence="9">The sequence shown here is derived from an EMBL/GenBank/DDBJ whole genome shotgun (WGS) entry which is preliminary data.</text>
</comment>
<name>A0A1U7LX37_NEOID</name>
<dbReference type="InterPro" id="IPR003663">
    <property type="entry name" value="Sugar/inositol_transpt"/>
</dbReference>
<evidence type="ECO:0000256" key="6">
    <source>
        <dbReference type="ARBA" id="ARBA00023136"/>
    </source>
</evidence>
<sequence>MLSKASLYISYNAFAIALGSFQFGLHLGEMNSPENVVSCRTESPISGILPSCVSMTTSSYAFATAIFAIGGLLGALMGPCLVRMGRKTTLLFNTIPGILGPLLMALAINPGMLTTGRLISGVQSGLAMAIVPQYLSEITPKKWTGPVGLVPQLSCVLGILFTQALALGLSNVPGWRIIFSLGGFIQLTQSILLIWAIESPLYYYETGSKKKAEQTLKVFLDHQEASSVIDAWDASGNNSIKPRPSLEDIWHAVYDWRKAFAVISLLMLGQQLCGINVVIFYSTTTLNGLLGSFSKYLSVIISIVNLFATLLMALFSNRIGRKIPLLHSVFGMTACSALMCFGIVKGIGALTAIAAVAFVASFGVGLGPMPFPMAVEVVNGAAVVGNIAPSFGVAVNLLATFVIAYIFPPLREKLGGYVFIIFVVIGVMIFVLFALFVPETSKKQNAGEIWTRSDGTLMITAAANIVSGDKNDNCHIEKKSTNTSESA</sequence>
<accession>A0A1U7LX37</accession>
<evidence type="ECO:0000256" key="5">
    <source>
        <dbReference type="ARBA" id="ARBA00022989"/>
    </source>
</evidence>
<dbReference type="InterPro" id="IPR020846">
    <property type="entry name" value="MFS_dom"/>
</dbReference>
<reference evidence="9 10" key="1">
    <citation type="submission" date="2016-04" db="EMBL/GenBank/DDBJ databases">
        <title>Evolutionary innovation and constraint leading to complex multicellularity in the Ascomycota.</title>
        <authorList>
            <person name="Cisse O."/>
            <person name="Nguyen A."/>
            <person name="Hewitt D.A."/>
            <person name="Jedd G."/>
            <person name="Stajich J.E."/>
        </authorList>
    </citation>
    <scope>NUCLEOTIDE SEQUENCE [LARGE SCALE GENOMIC DNA]</scope>
    <source>
        <strain evidence="9 10">DAH-3</strain>
    </source>
</reference>
<dbReference type="PRINTS" id="PR00171">
    <property type="entry name" value="SUGRTRNSPORT"/>
</dbReference>
<dbReference type="Pfam" id="PF00083">
    <property type="entry name" value="Sugar_tr"/>
    <property type="match status" value="1"/>
</dbReference>
<dbReference type="AlphaFoldDB" id="A0A1U7LX37"/>
<organism evidence="9 10">
    <name type="scientific">Neolecta irregularis (strain DAH-3)</name>
    <dbReference type="NCBI Taxonomy" id="1198029"/>
    <lineage>
        <taxon>Eukaryota</taxon>
        <taxon>Fungi</taxon>
        <taxon>Dikarya</taxon>
        <taxon>Ascomycota</taxon>
        <taxon>Taphrinomycotina</taxon>
        <taxon>Neolectales</taxon>
        <taxon>Neolectaceae</taxon>
        <taxon>Neolecta</taxon>
    </lineage>
</organism>
<evidence type="ECO:0000256" key="2">
    <source>
        <dbReference type="ARBA" id="ARBA00010992"/>
    </source>
</evidence>
<dbReference type="PANTHER" id="PTHR23503">
    <property type="entry name" value="SOLUTE CARRIER FAMILY 2"/>
    <property type="match status" value="1"/>
</dbReference>
<feature type="transmembrane region" description="Helical" evidence="7">
    <location>
        <begin position="414"/>
        <end position="437"/>
    </location>
</feature>
<feature type="transmembrane region" description="Helical" evidence="7">
    <location>
        <begin position="325"/>
        <end position="344"/>
    </location>
</feature>
<evidence type="ECO:0000259" key="8">
    <source>
        <dbReference type="PROSITE" id="PS50850"/>
    </source>
</evidence>
<proteinExistence type="inferred from homology"/>
<keyword evidence="3" id="KW-0813">Transport</keyword>
<feature type="transmembrane region" description="Helical" evidence="7">
    <location>
        <begin position="59"/>
        <end position="78"/>
    </location>
</feature>
<evidence type="ECO:0000256" key="1">
    <source>
        <dbReference type="ARBA" id="ARBA00004141"/>
    </source>
</evidence>
<feature type="transmembrane region" description="Helical" evidence="7">
    <location>
        <begin position="259"/>
        <end position="281"/>
    </location>
</feature>
<dbReference type="PROSITE" id="PS50850">
    <property type="entry name" value="MFS"/>
    <property type="match status" value="1"/>
</dbReference>
<feature type="domain" description="Major facilitator superfamily (MFS) profile" evidence="8">
    <location>
        <begin position="12"/>
        <end position="441"/>
    </location>
</feature>
<evidence type="ECO:0000256" key="4">
    <source>
        <dbReference type="ARBA" id="ARBA00022692"/>
    </source>
</evidence>
<feature type="transmembrane region" description="Helical" evidence="7">
    <location>
        <begin position="383"/>
        <end position="408"/>
    </location>
</feature>
<dbReference type="OrthoDB" id="4540492at2759"/>
<feature type="transmembrane region" description="Helical" evidence="7">
    <location>
        <begin position="7"/>
        <end position="25"/>
    </location>
</feature>
<feature type="transmembrane region" description="Helical" evidence="7">
    <location>
        <begin position="147"/>
        <end position="169"/>
    </location>
</feature>
<dbReference type="GO" id="GO:0015149">
    <property type="term" value="F:hexose transmembrane transporter activity"/>
    <property type="evidence" value="ECO:0007669"/>
    <property type="project" value="TreeGrafter"/>
</dbReference>
<dbReference type="PANTHER" id="PTHR23503:SF8">
    <property type="entry name" value="FACILITATED GLUCOSE TRANSPORTER PROTEIN 1"/>
    <property type="match status" value="1"/>
</dbReference>
<keyword evidence="4 7" id="KW-0812">Transmembrane</keyword>
<feature type="transmembrane region" description="Helical" evidence="7">
    <location>
        <begin position="350"/>
        <end position="371"/>
    </location>
</feature>